<proteinExistence type="predicted"/>
<gene>
    <name evidence="1" type="ORF">CR513_50512</name>
</gene>
<comment type="caution">
    <text evidence="1">The sequence shown here is derived from an EMBL/GenBank/DDBJ whole genome shotgun (WGS) entry which is preliminary data.</text>
</comment>
<feature type="non-terminal residue" evidence="1">
    <location>
        <position position="1"/>
    </location>
</feature>
<protein>
    <recommendedName>
        <fullName evidence="3">Retrotransposon gag domain-containing protein</fullName>
    </recommendedName>
</protein>
<evidence type="ECO:0008006" key="3">
    <source>
        <dbReference type="Google" id="ProtNLM"/>
    </source>
</evidence>
<dbReference type="OrthoDB" id="1750196at2759"/>
<dbReference type="EMBL" id="QJKJ01011770">
    <property type="protein sequence ID" value="RDX70267.1"/>
    <property type="molecule type" value="Genomic_DNA"/>
</dbReference>
<reference evidence="1" key="1">
    <citation type="submission" date="2018-05" db="EMBL/GenBank/DDBJ databases">
        <title>Draft genome of Mucuna pruriens seed.</title>
        <authorList>
            <person name="Nnadi N.E."/>
            <person name="Vos R."/>
            <person name="Hasami M.H."/>
            <person name="Devisetty U.K."/>
            <person name="Aguiy J.C."/>
        </authorList>
    </citation>
    <scope>NUCLEOTIDE SEQUENCE [LARGE SCALE GENOMIC DNA]</scope>
    <source>
        <strain evidence="1">JCA_2017</strain>
    </source>
</reference>
<evidence type="ECO:0000313" key="2">
    <source>
        <dbReference type="Proteomes" id="UP000257109"/>
    </source>
</evidence>
<organism evidence="1 2">
    <name type="scientific">Mucuna pruriens</name>
    <name type="common">Velvet bean</name>
    <name type="synonym">Dolichos pruriens</name>
    <dbReference type="NCBI Taxonomy" id="157652"/>
    <lineage>
        <taxon>Eukaryota</taxon>
        <taxon>Viridiplantae</taxon>
        <taxon>Streptophyta</taxon>
        <taxon>Embryophyta</taxon>
        <taxon>Tracheophyta</taxon>
        <taxon>Spermatophyta</taxon>
        <taxon>Magnoliopsida</taxon>
        <taxon>eudicotyledons</taxon>
        <taxon>Gunneridae</taxon>
        <taxon>Pentapetalae</taxon>
        <taxon>rosids</taxon>
        <taxon>fabids</taxon>
        <taxon>Fabales</taxon>
        <taxon>Fabaceae</taxon>
        <taxon>Papilionoideae</taxon>
        <taxon>50 kb inversion clade</taxon>
        <taxon>NPAAA clade</taxon>
        <taxon>indigoferoid/millettioid clade</taxon>
        <taxon>Phaseoleae</taxon>
        <taxon>Mucuna</taxon>
    </lineage>
</organism>
<evidence type="ECO:0000313" key="1">
    <source>
        <dbReference type="EMBL" id="RDX70267.1"/>
    </source>
</evidence>
<dbReference type="Proteomes" id="UP000257109">
    <property type="component" value="Unassembled WGS sequence"/>
</dbReference>
<name>A0A371EW39_MUCPR</name>
<accession>A0A371EW39</accession>
<sequence length="93" mass="10543">MVKKENETFKGYAQHWRKIVAKVQPPLSEKELVTMFVDTLQSPFYDRMIGNVLSNFSNLVTIEKKVEMGVRSGRIAQRATTTNANKLPKAVTS</sequence>
<dbReference type="PANTHER" id="PTHR32108:SF9">
    <property type="entry name" value="REVERSE TRANSCRIPTASE RNASE H-LIKE DOMAIN-CONTAINING PROTEIN"/>
    <property type="match status" value="1"/>
</dbReference>
<dbReference type="PANTHER" id="PTHR32108">
    <property type="entry name" value="DNA-DIRECTED RNA POLYMERASE SUBUNIT ALPHA"/>
    <property type="match status" value="1"/>
</dbReference>
<keyword evidence="2" id="KW-1185">Reference proteome</keyword>
<dbReference type="AlphaFoldDB" id="A0A371EW39"/>